<accession>A0A9P4WDQ5</accession>
<organism evidence="4 5">
    <name type="scientific">Curvularia kusanoi</name>
    <name type="common">Cochliobolus kusanoi</name>
    <dbReference type="NCBI Taxonomy" id="90978"/>
    <lineage>
        <taxon>Eukaryota</taxon>
        <taxon>Fungi</taxon>
        <taxon>Dikarya</taxon>
        <taxon>Ascomycota</taxon>
        <taxon>Pezizomycotina</taxon>
        <taxon>Dothideomycetes</taxon>
        <taxon>Pleosporomycetidae</taxon>
        <taxon>Pleosporales</taxon>
        <taxon>Pleosporineae</taxon>
        <taxon>Pleosporaceae</taxon>
        <taxon>Curvularia</taxon>
    </lineage>
</organism>
<protein>
    <recommendedName>
        <fullName evidence="3">WSC domain-containing protein</fullName>
    </recommendedName>
</protein>
<dbReference type="InterPro" id="IPR014756">
    <property type="entry name" value="Ig_E-set"/>
</dbReference>
<feature type="domain" description="WSC" evidence="3">
    <location>
        <begin position="1"/>
        <end position="72"/>
    </location>
</feature>
<dbReference type="OrthoDB" id="2019572at2759"/>
<feature type="domain" description="WSC" evidence="3">
    <location>
        <begin position="208"/>
        <end position="307"/>
    </location>
</feature>
<evidence type="ECO:0000256" key="2">
    <source>
        <dbReference type="SAM" id="MobiDB-lite"/>
    </source>
</evidence>
<evidence type="ECO:0000313" key="4">
    <source>
        <dbReference type="EMBL" id="KAF3007823.1"/>
    </source>
</evidence>
<dbReference type="SUPFAM" id="SSF50965">
    <property type="entry name" value="Galactose oxidase, central domain"/>
    <property type="match status" value="1"/>
</dbReference>
<dbReference type="Gene3D" id="2.60.40.10">
    <property type="entry name" value="Immunoglobulins"/>
    <property type="match status" value="1"/>
</dbReference>
<evidence type="ECO:0000256" key="1">
    <source>
        <dbReference type="ARBA" id="ARBA00022729"/>
    </source>
</evidence>
<dbReference type="EMBL" id="SWKU01000004">
    <property type="protein sequence ID" value="KAF3007823.1"/>
    <property type="molecule type" value="Genomic_DNA"/>
</dbReference>
<dbReference type="InterPro" id="IPR013783">
    <property type="entry name" value="Ig-like_fold"/>
</dbReference>
<dbReference type="Gene3D" id="2.130.10.80">
    <property type="entry name" value="Galactose oxidase/kelch, beta-propeller"/>
    <property type="match status" value="1"/>
</dbReference>
<keyword evidence="5" id="KW-1185">Reference proteome</keyword>
<dbReference type="PANTHER" id="PTHR32208">
    <property type="entry name" value="SECRETED PROTEIN-RELATED"/>
    <property type="match status" value="1"/>
</dbReference>
<dbReference type="AlphaFoldDB" id="A0A9P4WDQ5"/>
<comment type="caution">
    <text evidence="4">The sequence shown here is derived from an EMBL/GenBank/DDBJ whole genome shotgun (WGS) entry which is preliminary data.</text>
</comment>
<dbReference type="InterPro" id="IPR015202">
    <property type="entry name" value="GO-like_E_set"/>
</dbReference>
<dbReference type="PROSITE" id="PS51212">
    <property type="entry name" value="WSC"/>
    <property type="match status" value="3"/>
</dbReference>
<feature type="compositionally biased region" description="Polar residues" evidence="2">
    <location>
        <begin position="836"/>
        <end position="848"/>
    </location>
</feature>
<dbReference type="InterPro" id="IPR037293">
    <property type="entry name" value="Gal_Oxidase_central_sf"/>
</dbReference>
<evidence type="ECO:0000313" key="5">
    <source>
        <dbReference type="Proteomes" id="UP000801428"/>
    </source>
</evidence>
<name>A0A9P4WDQ5_CURKU</name>
<dbReference type="InterPro" id="IPR002889">
    <property type="entry name" value="WSC_carb-bd"/>
</dbReference>
<dbReference type="PANTHER" id="PTHR32208:SF105">
    <property type="entry name" value="COPPER RADICAL OXIDASE"/>
    <property type="match status" value="1"/>
</dbReference>
<dbReference type="Pfam" id="PF01822">
    <property type="entry name" value="WSC"/>
    <property type="match status" value="2"/>
</dbReference>
<sequence>MGFLRDDVGNRTLKDAFFQAGTEYGSAECYCGDAIGGPGSLDPNGAGCNMACSGASGEACGGPNRLSIYNRTTPAQPSAAVIIEDGTDHVWIGRGCYSDSTSARILSLGVAPQGGNQNNSAQSCTAECKRRSFTYAGTEYGAECYCGNTLSNNQGPKSDGCNMKCNVILHQFDANTNTGVNTDIYCYKIFRACLHIGINIFPFKFATSLIHSFCFISQRRCHDPYLFCTELSDVCCTKIGLVLRRCQKYGYMAGGMEYGNECYCGDLDHMVATDSQPAPETDCSTPCPGNPEALCGGGNRITWYKYTGDQPLYVFDYPQGAAAGRYEFLVGGPIIPLISQPLINGKVSLVEKHGTGAGNSTGAYEFDPSIGSDIFHAFREMQGLKTDVFCSSSLTLPDRAGRVINVGGWSADSLYGVRLFTPDGKLGVNGNNGWQENFQEISLQATRWYPTSLIMPNGSILVVGGENGSNGAPVPNMEILPKVGPLKFAQWLLDTDPNNLYPFLAVLPSGGIFVQYYNEARILDERTLDTIRILPKTPATVNSDTGGRTYPMEGSMMLLPQSAPYTDPLEVLICGGAGADPGPVWGIDNCITTQPDAPNPVWTIERMPSRRVLTCMTTLPDGTFMIMNGAEEGVAGFGLANVPNLNALIYDSRKPKHHRISVMANTTIARMYHSEAVLLDDGRVLVSGSDPQDNNRPQEYRVEVFIPPYLTSGKPRPSFTIDNKDWANGGTYAFTVTSSSSNIRVSILGSEASTHGNSMGARILYPAFQCGGSSCTVTAPPGPYVAPAGWYRMFVLADDIPSHATWVRIGGDPGQLGNWPNVADFKPLPGVGPVNGLSSQRSASQNATARKFRA</sequence>
<dbReference type="Pfam" id="PF09118">
    <property type="entry name" value="GO-like_E_set"/>
    <property type="match status" value="1"/>
</dbReference>
<dbReference type="SMART" id="SM00321">
    <property type="entry name" value="WSC"/>
    <property type="match status" value="2"/>
</dbReference>
<dbReference type="SUPFAM" id="SSF81296">
    <property type="entry name" value="E set domains"/>
    <property type="match status" value="1"/>
</dbReference>
<dbReference type="Proteomes" id="UP000801428">
    <property type="component" value="Unassembled WGS sequence"/>
</dbReference>
<feature type="domain" description="WSC" evidence="3">
    <location>
        <begin position="90"/>
        <end position="186"/>
    </location>
</feature>
<reference evidence="4" key="1">
    <citation type="submission" date="2019-04" db="EMBL/GenBank/DDBJ databases">
        <title>Sequencing of skin fungus with MAO and IRED activity.</title>
        <authorList>
            <person name="Marsaioli A.J."/>
            <person name="Bonatto J.M.C."/>
            <person name="Reis Junior O."/>
        </authorList>
    </citation>
    <scope>NUCLEOTIDE SEQUENCE</scope>
    <source>
        <strain evidence="4">30M1</strain>
    </source>
</reference>
<dbReference type="InterPro" id="IPR009880">
    <property type="entry name" value="Glyoxal_oxidase_N"/>
</dbReference>
<dbReference type="Pfam" id="PF07250">
    <property type="entry name" value="Glyoxal_oxid_N"/>
    <property type="match status" value="1"/>
</dbReference>
<dbReference type="CDD" id="cd02851">
    <property type="entry name" value="E_set_GO_C"/>
    <property type="match status" value="1"/>
</dbReference>
<evidence type="ECO:0000259" key="3">
    <source>
        <dbReference type="PROSITE" id="PS51212"/>
    </source>
</evidence>
<proteinExistence type="predicted"/>
<gene>
    <name evidence="4" type="ORF">E8E13_010601</name>
</gene>
<dbReference type="InterPro" id="IPR011043">
    <property type="entry name" value="Gal_Oxase/kelch_b-propeller"/>
</dbReference>
<feature type="region of interest" description="Disordered" evidence="2">
    <location>
        <begin position="834"/>
        <end position="854"/>
    </location>
</feature>
<keyword evidence="1" id="KW-0732">Signal</keyword>